<sequence length="325" mass="35395">MRRTGIAAWLLGGMISLGAGQSAEACAFHGYVPDPTLVDILLATEHIVVARPDPADPTRYKPIKALLGPDTASVPVGVSPATRARLSEQTTQTVLLARDGAYGSWLELAVLDDRFRGVIDHVVEHQIEWSFGADAERLSMFSSYLNDPNPDLRRLALQELDRAPYGALRAARLPQIPTLKQDLNSGDSDLLPIRILLAGLSQDPGFGPYLSQELDAAIARDLPYLGAYATAWIELEGKTAAQSILDRMTEDEALTLDTRIRLLEALALQHTHAPASTRRVIARGVAELLRSTPDLREAATTQFGFGGGWASSDREPTKNTREIDR</sequence>
<accession>A0ABZ2TKJ7</accession>
<proteinExistence type="predicted"/>
<organism evidence="3 4">
    <name type="scientific">Roseovarius rhodophyticola</name>
    <dbReference type="NCBI Taxonomy" id="3080827"/>
    <lineage>
        <taxon>Bacteria</taxon>
        <taxon>Pseudomonadati</taxon>
        <taxon>Pseudomonadota</taxon>
        <taxon>Alphaproteobacteria</taxon>
        <taxon>Rhodobacterales</taxon>
        <taxon>Roseobacteraceae</taxon>
        <taxon>Roseovarius</taxon>
    </lineage>
</organism>
<keyword evidence="4" id="KW-1185">Reference proteome</keyword>
<feature type="region of interest" description="Disordered" evidence="1">
    <location>
        <begin position="306"/>
        <end position="325"/>
    </location>
</feature>
<evidence type="ECO:0008006" key="5">
    <source>
        <dbReference type="Google" id="ProtNLM"/>
    </source>
</evidence>
<evidence type="ECO:0000313" key="3">
    <source>
        <dbReference type="EMBL" id="WYK18298.1"/>
    </source>
</evidence>
<evidence type="ECO:0000256" key="2">
    <source>
        <dbReference type="SAM" id="SignalP"/>
    </source>
</evidence>
<reference evidence="3 4" key="1">
    <citation type="submission" date="2024-02" db="EMBL/GenBank/DDBJ databases">
        <title>Roseovarius strain W115 nov., isolated from a marine algae.</title>
        <authorList>
            <person name="Lee M.W."/>
            <person name="Lee J.K."/>
            <person name="Kim J.M."/>
            <person name="Choi D.G."/>
            <person name="Baek J.H."/>
            <person name="Bayburt H."/>
            <person name="Jung J.J."/>
            <person name="Han D.M."/>
            <person name="Jeon C.O."/>
        </authorList>
    </citation>
    <scope>NUCLEOTIDE SEQUENCE [LARGE SCALE GENOMIC DNA]</scope>
    <source>
        <strain evidence="3 4">W115</strain>
    </source>
</reference>
<feature type="signal peptide" evidence="2">
    <location>
        <begin position="1"/>
        <end position="25"/>
    </location>
</feature>
<dbReference type="RefSeq" id="WP_317054983.1">
    <property type="nucleotide sequence ID" value="NZ_CP146606.1"/>
</dbReference>
<dbReference type="Proteomes" id="UP001281305">
    <property type="component" value="Chromosome"/>
</dbReference>
<protein>
    <recommendedName>
        <fullName evidence="5">HEAT repeat domain-containing protein</fullName>
    </recommendedName>
</protein>
<evidence type="ECO:0000256" key="1">
    <source>
        <dbReference type="SAM" id="MobiDB-lite"/>
    </source>
</evidence>
<gene>
    <name evidence="3" type="ORF">RZS32_018320</name>
</gene>
<feature type="compositionally biased region" description="Basic and acidic residues" evidence="1">
    <location>
        <begin position="312"/>
        <end position="325"/>
    </location>
</feature>
<name>A0ABZ2TKJ7_9RHOB</name>
<feature type="chain" id="PRO_5045270402" description="HEAT repeat domain-containing protein" evidence="2">
    <location>
        <begin position="26"/>
        <end position="325"/>
    </location>
</feature>
<keyword evidence="2" id="KW-0732">Signal</keyword>
<dbReference type="EMBL" id="CP146606">
    <property type="protein sequence ID" value="WYK18298.1"/>
    <property type="molecule type" value="Genomic_DNA"/>
</dbReference>
<evidence type="ECO:0000313" key="4">
    <source>
        <dbReference type="Proteomes" id="UP001281305"/>
    </source>
</evidence>